<dbReference type="GO" id="GO:0030674">
    <property type="term" value="F:protein-macromolecule adaptor activity"/>
    <property type="evidence" value="ECO:0007669"/>
    <property type="project" value="TreeGrafter"/>
</dbReference>
<name>A0A9N9H5Q2_9GLOM</name>
<dbReference type="OrthoDB" id="2333384at2759"/>
<dbReference type="Proteomes" id="UP000789831">
    <property type="component" value="Unassembled WGS sequence"/>
</dbReference>
<sequence length="368" mass="41159">MAWALAKLKLSIAEPVLFFRGTKEEANGCFLRGDLMLNLGKPTKFKKIEMSFDGLAEIRIPEGVVRNQYGILETKEIISHKWTFLAPPSSSESSLSDSQEQTPKPSRFKLLNIKKSSKKANNTKKSHLLSSGVHTFPFELFLPGSTPETISTDFSSIAYKLSAKAFRAGLFPNIQMSSIIELVRTQTDHVISQGINIARDVEGIFNYEMTIPKSAYTLGSRIPIDLKVIPQIKKFRLHNVTVEILEKQVYKLASRQKFTGTRVAVTLKSDSFASMRLTENHQENEADLVGNVSYHRILSLHLPKCSGSVSFSGETPFVSVSHQLRLTFMISAPTHVNKRIAVRVTSAITLLSCRCVDDHLALPKYEEE</sequence>
<dbReference type="PANTHER" id="PTHR11188:SF174">
    <property type="entry name" value="ARRESTIN-RELATED TRAFFICKING ADAPTER 10-RELATED"/>
    <property type="match status" value="1"/>
</dbReference>
<dbReference type="InterPro" id="IPR011021">
    <property type="entry name" value="Arrestin-like_N"/>
</dbReference>
<feature type="domain" description="Arrestin C-terminal-like" evidence="1">
    <location>
        <begin position="201"/>
        <end position="355"/>
    </location>
</feature>
<dbReference type="GO" id="GO:0070086">
    <property type="term" value="P:ubiquitin-dependent endocytosis"/>
    <property type="evidence" value="ECO:0007669"/>
    <property type="project" value="TreeGrafter"/>
</dbReference>
<dbReference type="GO" id="GO:0031625">
    <property type="term" value="F:ubiquitin protein ligase binding"/>
    <property type="evidence" value="ECO:0007669"/>
    <property type="project" value="TreeGrafter"/>
</dbReference>
<dbReference type="SMART" id="SM01017">
    <property type="entry name" value="Arrestin_C"/>
    <property type="match status" value="1"/>
</dbReference>
<evidence type="ECO:0000313" key="2">
    <source>
        <dbReference type="EMBL" id="CAG8650719.1"/>
    </source>
</evidence>
<feature type="non-terminal residue" evidence="2">
    <location>
        <position position="368"/>
    </location>
</feature>
<dbReference type="GO" id="GO:0005829">
    <property type="term" value="C:cytosol"/>
    <property type="evidence" value="ECO:0007669"/>
    <property type="project" value="TreeGrafter"/>
</dbReference>
<dbReference type="PANTHER" id="PTHR11188">
    <property type="entry name" value="ARRESTIN DOMAIN CONTAINING PROTEIN"/>
    <property type="match status" value="1"/>
</dbReference>
<reference evidence="2" key="1">
    <citation type="submission" date="2021-06" db="EMBL/GenBank/DDBJ databases">
        <authorList>
            <person name="Kallberg Y."/>
            <person name="Tangrot J."/>
            <person name="Rosling A."/>
        </authorList>
    </citation>
    <scope>NUCLEOTIDE SEQUENCE</scope>
    <source>
        <strain evidence="2">MT106</strain>
    </source>
</reference>
<dbReference type="AlphaFoldDB" id="A0A9N9H5Q2"/>
<dbReference type="InterPro" id="IPR011022">
    <property type="entry name" value="Arrestin_C-like"/>
</dbReference>
<dbReference type="EMBL" id="CAJVPL010004731">
    <property type="protein sequence ID" value="CAG8650719.1"/>
    <property type="molecule type" value="Genomic_DNA"/>
</dbReference>
<keyword evidence="3" id="KW-1185">Reference proteome</keyword>
<dbReference type="InterPro" id="IPR014752">
    <property type="entry name" value="Arrestin-like_C"/>
</dbReference>
<dbReference type="SUPFAM" id="SSF81296">
    <property type="entry name" value="E set domains"/>
    <property type="match status" value="1"/>
</dbReference>
<comment type="caution">
    <text evidence="2">The sequence shown here is derived from an EMBL/GenBank/DDBJ whole genome shotgun (WGS) entry which is preliminary data.</text>
</comment>
<dbReference type="InterPro" id="IPR014756">
    <property type="entry name" value="Ig_E-set"/>
</dbReference>
<dbReference type="Gene3D" id="2.60.40.640">
    <property type="match status" value="1"/>
</dbReference>
<evidence type="ECO:0000259" key="1">
    <source>
        <dbReference type="SMART" id="SM01017"/>
    </source>
</evidence>
<gene>
    <name evidence="2" type="ORF">AGERDE_LOCUS11390</name>
</gene>
<protein>
    <submittedName>
        <fullName evidence="2">288_t:CDS:1</fullName>
    </submittedName>
</protein>
<dbReference type="InterPro" id="IPR050357">
    <property type="entry name" value="Arrestin_domain-protein"/>
</dbReference>
<dbReference type="Pfam" id="PF00339">
    <property type="entry name" value="Arrestin_N"/>
    <property type="match status" value="1"/>
</dbReference>
<accession>A0A9N9H5Q2</accession>
<dbReference type="Pfam" id="PF02752">
    <property type="entry name" value="Arrestin_C"/>
    <property type="match status" value="1"/>
</dbReference>
<organism evidence="2 3">
    <name type="scientific">Ambispora gerdemannii</name>
    <dbReference type="NCBI Taxonomy" id="144530"/>
    <lineage>
        <taxon>Eukaryota</taxon>
        <taxon>Fungi</taxon>
        <taxon>Fungi incertae sedis</taxon>
        <taxon>Mucoromycota</taxon>
        <taxon>Glomeromycotina</taxon>
        <taxon>Glomeromycetes</taxon>
        <taxon>Archaeosporales</taxon>
        <taxon>Ambisporaceae</taxon>
        <taxon>Ambispora</taxon>
    </lineage>
</organism>
<evidence type="ECO:0000313" key="3">
    <source>
        <dbReference type="Proteomes" id="UP000789831"/>
    </source>
</evidence>
<proteinExistence type="predicted"/>